<accession>A0A0G0BKW0</accession>
<proteinExistence type="predicted"/>
<keyword evidence="1" id="KW-0472">Membrane</keyword>
<dbReference type="AlphaFoldDB" id="A0A0G0BKW0"/>
<evidence type="ECO:0000256" key="1">
    <source>
        <dbReference type="SAM" id="Phobius"/>
    </source>
</evidence>
<feature type="transmembrane region" description="Helical" evidence="1">
    <location>
        <begin position="210"/>
        <end position="236"/>
    </location>
</feature>
<evidence type="ECO:0008006" key="4">
    <source>
        <dbReference type="Google" id="ProtNLM"/>
    </source>
</evidence>
<evidence type="ECO:0000313" key="2">
    <source>
        <dbReference type="EMBL" id="KKP64281.1"/>
    </source>
</evidence>
<organism evidence="2 3">
    <name type="scientific">candidate division WS6 bacterium GW2011_GWE1_34_7</name>
    <dbReference type="NCBI Taxonomy" id="1619093"/>
    <lineage>
        <taxon>Bacteria</taxon>
        <taxon>Candidatus Dojkabacteria</taxon>
    </lineage>
</organism>
<keyword evidence="1" id="KW-0812">Transmembrane</keyword>
<name>A0A0G0BKW0_9BACT</name>
<feature type="transmembrane region" description="Helical" evidence="1">
    <location>
        <begin position="284"/>
        <end position="302"/>
    </location>
</feature>
<protein>
    <recommendedName>
        <fullName evidence="4">Polymer-forming cytoskeletal protein</fullName>
    </recommendedName>
</protein>
<sequence length="379" mass="41181">MFKLKSIYILPILSFLLLFLFPTGKVSAAKMEVGDYNLDKQSIVEDDLYISGDNVVINGVVDGDLMVVGQNITVDGTVTGDIYLFATTVRVAGNIYGSGIVVGSSVYISGTLRGNIYVTALTADLDGSFNRDIAALTGTFKLGGTVAEDVRVASGQVISTASVGGDFLIGGDNYTVEESNVNGDIIAGSENIFSKELQNDENFKFTKNDFLGFNIGLAIINFVGMYIVGIILIYSAPVKTLQFEKKIITSWEELLKSYAIGLVILFTIPLPLFLLILTLVGTPLAFLIIGFLIFLSVFGTIWTEAAMGQKILQISKKKDNGRFISLLIGRSISAVVRLIPIIREFYSLSLILVTVGAVFRTKYDAFTQSKKISTKEKKK</sequence>
<dbReference type="Proteomes" id="UP000033866">
    <property type="component" value="Unassembled WGS sequence"/>
</dbReference>
<comment type="caution">
    <text evidence="2">The sequence shown here is derived from an EMBL/GenBank/DDBJ whole genome shotgun (WGS) entry which is preliminary data.</text>
</comment>
<feature type="transmembrane region" description="Helical" evidence="1">
    <location>
        <begin position="345"/>
        <end position="363"/>
    </location>
</feature>
<reference evidence="2 3" key="1">
    <citation type="journal article" date="2015" name="Nature">
        <title>rRNA introns, odd ribosomes, and small enigmatic genomes across a large radiation of phyla.</title>
        <authorList>
            <person name="Brown C.T."/>
            <person name="Hug L.A."/>
            <person name="Thomas B.C."/>
            <person name="Sharon I."/>
            <person name="Castelle C.J."/>
            <person name="Singh A."/>
            <person name="Wilkins M.J."/>
            <person name="Williams K.H."/>
            <person name="Banfield J.F."/>
        </authorList>
    </citation>
    <scope>NUCLEOTIDE SEQUENCE [LARGE SCALE GENOMIC DNA]</scope>
</reference>
<feature type="transmembrane region" description="Helical" evidence="1">
    <location>
        <begin position="257"/>
        <end position="278"/>
    </location>
</feature>
<evidence type="ECO:0000313" key="3">
    <source>
        <dbReference type="Proteomes" id="UP000033866"/>
    </source>
</evidence>
<dbReference type="EMBL" id="LBPV01000049">
    <property type="protein sequence ID" value="KKP64281.1"/>
    <property type="molecule type" value="Genomic_DNA"/>
</dbReference>
<keyword evidence="1" id="KW-1133">Transmembrane helix</keyword>
<gene>
    <name evidence="2" type="ORF">UR61_C0049G0004</name>
</gene>